<dbReference type="Proteomes" id="UP000243136">
    <property type="component" value="Chromosome"/>
</dbReference>
<evidence type="ECO:0000313" key="3">
    <source>
        <dbReference type="Proteomes" id="UP000243136"/>
    </source>
</evidence>
<feature type="coiled-coil region" evidence="1">
    <location>
        <begin position="79"/>
        <end position="107"/>
    </location>
</feature>
<evidence type="ECO:0000256" key="1">
    <source>
        <dbReference type="SAM" id="Coils"/>
    </source>
</evidence>
<reference evidence="3" key="1">
    <citation type="submission" date="2017-06" db="EMBL/GenBank/DDBJ databases">
        <title>Capnocytophaga spp. assemblies.</title>
        <authorList>
            <person name="Gulvik C.A."/>
        </authorList>
    </citation>
    <scope>NUCLEOTIDE SEQUENCE [LARGE SCALE GENOMIC DNA]</scope>
    <source>
        <strain evidence="3">H5594</strain>
    </source>
</reference>
<organism evidence="2 3">
    <name type="scientific">Capnocytophaga canimorsus</name>
    <dbReference type="NCBI Taxonomy" id="28188"/>
    <lineage>
        <taxon>Bacteria</taxon>
        <taxon>Pseudomonadati</taxon>
        <taxon>Bacteroidota</taxon>
        <taxon>Flavobacteriia</taxon>
        <taxon>Flavobacteriales</taxon>
        <taxon>Flavobacteriaceae</taxon>
        <taxon>Capnocytophaga</taxon>
    </lineage>
</organism>
<sequence length="110" mass="12506">MVGFELTINEKKISATLAKGVVSIILTKVTNETTDSIDLNFGGLDLTKDENIQWYDNKLNVGDEILIKVKEIDVNTKPIEAKKKNIEEVNKEKIKTYNRLKKELEEEGLL</sequence>
<protein>
    <submittedName>
        <fullName evidence="2">Uncharacterized protein</fullName>
    </submittedName>
</protein>
<gene>
    <name evidence="2" type="ORF">CGC56_07170</name>
</gene>
<evidence type="ECO:0000313" key="2">
    <source>
        <dbReference type="EMBL" id="ATA91962.1"/>
    </source>
</evidence>
<keyword evidence="1" id="KW-0175">Coiled coil</keyword>
<dbReference type="RefSeq" id="WP_095917339.1">
    <property type="nucleotide sequence ID" value="NZ_BOQJ01000027.1"/>
</dbReference>
<accession>A0A250G3H6</accession>
<dbReference type="EMBL" id="CP022388">
    <property type="protein sequence ID" value="ATA91962.1"/>
    <property type="molecule type" value="Genomic_DNA"/>
</dbReference>
<proteinExistence type="predicted"/>
<name>A0A250G3H6_9FLAO</name>
<dbReference type="AlphaFoldDB" id="A0A250G3H6"/>